<dbReference type="EMBL" id="CASHTH010004134">
    <property type="protein sequence ID" value="CAI8053985.1"/>
    <property type="molecule type" value="Genomic_DNA"/>
</dbReference>
<evidence type="ECO:0000256" key="1">
    <source>
        <dbReference type="SAM" id="MobiDB-lite"/>
    </source>
</evidence>
<feature type="domain" description="SAM" evidence="2">
    <location>
        <begin position="330"/>
        <end position="373"/>
    </location>
</feature>
<feature type="region of interest" description="Disordered" evidence="1">
    <location>
        <begin position="245"/>
        <end position="264"/>
    </location>
</feature>
<dbReference type="InterPro" id="IPR013761">
    <property type="entry name" value="SAM/pointed_sf"/>
</dbReference>
<dbReference type="Gene3D" id="1.10.150.50">
    <property type="entry name" value="Transcription Factor, Ets-1"/>
    <property type="match status" value="1"/>
</dbReference>
<keyword evidence="4" id="KW-1185">Reference proteome</keyword>
<feature type="compositionally biased region" description="Low complexity" evidence="1">
    <location>
        <begin position="253"/>
        <end position="264"/>
    </location>
</feature>
<evidence type="ECO:0000313" key="4">
    <source>
        <dbReference type="Proteomes" id="UP001174909"/>
    </source>
</evidence>
<reference evidence="3" key="1">
    <citation type="submission" date="2023-03" db="EMBL/GenBank/DDBJ databases">
        <authorList>
            <person name="Steffen K."/>
            <person name="Cardenas P."/>
        </authorList>
    </citation>
    <scope>NUCLEOTIDE SEQUENCE</scope>
</reference>
<dbReference type="Pfam" id="PF00536">
    <property type="entry name" value="SAM_1"/>
    <property type="match status" value="1"/>
</dbReference>
<feature type="compositionally biased region" description="Polar residues" evidence="1">
    <location>
        <begin position="314"/>
        <end position="326"/>
    </location>
</feature>
<accession>A0AA35TT69</accession>
<evidence type="ECO:0000313" key="3">
    <source>
        <dbReference type="EMBL" id="CAI8053985.1"/>
    </source>
</evidence>
<proteinExistence type="predicted"/>
<name>A0AA35TT69_GEOBA</name>
<sequence length="422" mass="44083">MEFYNHQCPPFGIIFPGNPQHQHNFVRQPSQNFTSTKEFLPGPLEGGQFLPSPISQQTMLNQGGPPPGGSSEISRFGVPLMRVGKSDPDSADPVLGVTTGGTNIPLPPMMITTTESGGSFEAMPSHPQLVRPGNVFGMGLQPSQPGLRPVPEPAPPTSSGSILGNFSGGNLDLFPTFLPMSDRSSGPPSTVPMTTTSYPAAIMMVRPSVFPSAPPTTTGSAPQEQLGGANESLLPIGTERAHKGAGLGGVASGSGSTSVSTDSGSSFPMLAPGINPSSVWSYSGSTGSHEESDWSQQVGGASVTSDPHRWPDSVKTSQQSHNSNDITITSQDTLQSLLARVGLTEHMELFQSNEIDLEALLLMSDKDFSEIGLPQAAQTTLMNSLGRRTPSAVREEGVASSAADQGDGRGFPSGSRQQEDSL</sequence>
<evidence type="ECO:0000259" key="2">
    <source>
        <dbReference type="Pfam" id="PF00536"/>
    </source>
</evidence>
<dbReference type="EMBL" id="CASHTH010004134">
    <property type="protein sequence ID" value="CAI8053984.1"/>
    <property type="molecule type" value="Genomic_DNA"/>
</dbReference>
<dbReference type="Proteomes" id="UP001174909">
    <property type="component" value="Unassembled WGS sequence"/>
</dbReference>
<dbReference type="InterPro" id="IPR001660">
    <property type="entry name" value="SAM"/>
</dbReference>
<feature type="region of interest" description="Disordered" evidence="1">
    <location>
        <begin position="383"/>
        <end position="422"/>
    </location>
</feature>
<protein>
    <recommendedName>
        <fullName evidence="2">SAM domain-containing protein</fullName>
    </recommendedName>
</protein>
<feature type="compositionally biased region" description="Polar residues" evidence="1">
    <location>
        <begin position="294"/>
        <end position="305"/>
    </location>
</feature>
<comment type="caution">
    <text evidence="3">The sequence shown here is derived from an EMBL/GenBank/DDBJ whole genome shotgun (WGS) entry which is preliminary data.</text>
</comment>
<dbReference type="SUPFAM" id="SSF47769">
    <property type="entry name" value="SAM/Pointed domain"/>
    <property type="match status" value="1"/>
</dbReference>
<dbReference type="EMBL" id="CASHTH010004134">
    <property type="protein sequence ID" value="CAI8053987.1"/>
    <property type="molecule type" value="Genomic_DNA"/>
</dbReference>
<organism evidence="3 4">
    <name type="scientific">Geodia barretti</name>
    <name type="common">Barrett's horny sponge</name>
    <dbReference type="NCBI Taxonomy" id="519541"/>
    <lineage>
        <taxon>Eukaryota</taxon>
        <taxon>Metazoa</taxon>
        <taxon>Porifera</taxon>
        <taxon>Demospongiae</taxon>
        <taxon>Heteroscleromorpha</taxon>
        <taxon>Tetractinellida</taxon>
        <taxon>Astrophorina</taxon>
        <taxon>Geodiidae</taxon>
        <taxon>Geodia</taxon>
    </lineage>
</organism>
<dbReference type="AlphaFoldDB" id="A0AA35TT69"/>
<gene>
    <name evidence="3" type="ORF">GBAR_LOCUS29504</name>
</gene>
<dbReference type="EMBL" id="CASHTH010004134">
    <property type="protein sequence ID" value="CAI8053986.1"/>
    <property type="molecule type" value="Genomic_DNA"/>
</dbReference>
<feature type="region of interest" description="Disordered" evidence="1">
    <location>
        <begin position="281"/>
        <end position="326"/>
    </location>
</feature>